<dbReference type="RefSeq" id="WP_227708391.1">
    <property type="nucleotide sequence ID" value="NZ_JAJEQX010000025.1"/>
</dbReference>
<dbReference type="Pfam" id="PF00717">
    <property type="entry name" value="Peptidase_S24"/>
    <property type="match status" value="1"/>
</dbReference>
<gene>
    <name evidence="2" type="ORF">LKD70_12965</name>
</gene>
<accession>A0ABS8FZC7</accession>
<evidence type="ECO:0000259" key="1">
    <source>
        <dbReference type="Pfam" id="PF00717"/>
    </source>
</evidence>
<dbReference type="EMBL" id="JAJEQX010000025">
    <property type="protein sequence ID" value="MCC2255316.1"/>
    <property type="molecule type" value="Genomic_DNA"/>
</dbReference>
<comment type="caution">
    <text evidence="2">The sequence shown here is derived from an EMBL/GenBank/DDBJ whole genome shotgun (WGS) entry which is preliminary data.</text>
</comment>
<protein>
    <submittedName>
        <fullName evidence="2">S24/S26 family peptidase</fullName>
    </submittedName>
</protein>
<proteinExistence type="predicted"/>
<dbReference type="InterPro" id="IPR036286">
    <property type="entry name" value="LexA/Signal_pep-like_sf"/>
</dbReference>
<name>A0ABS8FZC7_9FIRM</name>
<sequence length="158" mass="18198">MSVRTVNAEEMRELMEREFPAGRSIVLTVTGHSMSPTLSHLRDQVYLTSPQRRKPRRGEIVFFQRKDGTCILHRIIKEEGNQFVINGDSQTWTEVISRDQVLGVAEGIVRNGRYISCNSPVYRAYVFLWRMMKPVRGLIVKTVAFVKKCRNQKRAGKG</sequence>
<dbReference type="Proteomes" id="UP001198151">
    <property type="component" value="Unassembled WGS sequence"/>
</dbReference>
<reference evidence="2 3" key="1">
    <citation type="submission" date="2021-10" db="EMBL/GenBank/DDBJ databases">
        <title>Anaerobic single-cell dispensing facilitates the cultivation of human gut bacteria.</title>
        <authorList>
            <person name="Afrizal A."/>
        </authorList>
    </citation>
    <scope>NUCLEOTIDE SEQUENCE [LARGE SCALE GENOMIC DNA]</scope>
    <source>
        <strain evidence="2 3">CLA-AA-H200</strain>
    </source>
</reference>
<keyword evidence="3" id="KW-1185">Reference proteome</keyword>
<evidence type="ECO:0000313" key="2">
    <source>
        <dbReference type="EMBL" id="MCC2255316.1"/>
    </source>
</evidence>
<feature type="domain" description="Peptidase S24/S26A/S26B/S26C" evidence="1">
    <location>
        <begin position="19"/>
        <end position="92"/>
    </location>
</feature>
<dbReference type="CDD" id="cd06462">
    <property type="entry name" value="Peptidase_S24_S26"/>
    <property type="match status" value="1"/>
</dbReference>
<organism evidence="2 3">
    <name type="scientific">Ruminococcus turbiniformis</name>
    <dbReference type="NCBI Taxonomy" id="2881258"/>
    <lineage>
        <taxon>Bacteria</taxon>
        <taxon>Bacillati</taxon>
        <taxon>Bacillota</taxon>
        <taxon>Clostridia</taxon>
        <taxon>Eubacteriales</taxon>
        <taxon>Oscillospiraceae</taxon>
        <taxon>Ruminococcus</taxon>
    </lineage>
</organism>
<evidence type="ECO:0000313" key="3">
    <source>
        <dbReference type="Proteomes" id="UP001198151"/>
    </source>
</evidence>
<dbReference type="InterPro" id="IPR015927">
    <property type="entry name" value="Peptidase_S24_S26A/B/C"/>
</dbReference>
<dbReference type="SUPFAM" id="SSF51306">
    <property type="entry name" value="LexA/Signal peptidase"/>
    <property type="match status" value="1"/>
</dbReference>
<dbReference type="Gene3D" id="2.10.109.10">
    <property type="entry name" value="Umud Fragment, subunit A"/>
    <property type="match status" value="1"/>
</dbReference>